<dbReference type="InterPro" id="IPR036615">
    <property type="entry name" value="Mur_ligase_C_dom_sf"/>
</dbReference>
<dbReference type="InterPro" id="IPR005761">
    <property type="entry name" value="UDP-N-AcMur-Glu-dNH2Pim_ligase"/>
</dbReference>
<feature type="domain" description="Mur ligase central" evidence="4">
    <location>
        <begin position="129"/>
        <end position="331"/>
    </location>
</feature>
<dbReference type="InterPro" id="IPR000713">
    <property type="entry name" value="Mur_ligase_N"/>
</dbReference>
<dbReference type="InterPro" id="IPR036565">
    <property type="entry name" value="Mur-like_cat_sf"/>
</dbReference>
<dbReference type="InterPro" id="IPR004101">
    <property type="entry name" value="Mur_ligase_C"/>
</dbReference>
<proteinExistence type="inferred from homology"/>
<feature type="domain" description="Mur ligase C-terminal" evidence="3">
    <location>
        <begin position="365"/>
        <end position="483"/>
    </location>
</feature>
<dbReference type="PANTHER" id="PTHR23135:SF4">
    <property type="entry name" value="UDP-N-ACETYLMURAMOYL-L-ALANYL-D-GLUTAMATE--2,6-DIAMINOPIMELATE LIGASE MURE HOMOLOG, CHLOROPLASTIC"/>
    <property type="match status" value="1"/>
</dbReference>
<dbReference type="GO" id="GO:0005524">
    <property type="term" value="F:ATP binding"/>
    <property type="evidence" value="ECO:0007669"/>
    <property type="project" value="InterPro"/>
</dbReference>
<dbReference type="Pfam" id="PF01225">
    <property type="entry name" value="Mur_ligase"/>
    <property type="match status" value="1"/>
</dbReference>
<dbReference type="Gene3D" id="3.40.1190.10">
    <property type="entry name" value="Mur-like, catalytic domain"/>
    <property type="match status" value="1"/>
</dbReference>
<organism evidence="5">
    <name type="scientific">freshwater metagenome</name>
    <dbReference type="NCBI Taxonomy" id="449393"/>
    <lineage>
        <taxon>unclassified sequences</taxon>
        <taxon>metagenomes</taxon>
        <taxon>ecological metagenomes</taxon>
    </lineage>
</organism>
<dbReference type="GO" id="GO:0005737">
    <property type="term" value="C:cytoplasm"/>
    <property type="evidence" value="ECO:0007669"/>
    <property type="project" value="InterPro"/>
</dbReference>
<dbReference type="Gene3D" id="3.40.1390.10">
    <property type="entry name" value="MurE/MurF, N-terminal domain"/>
    <property type="match status" value="1"/>
</dbReference>
<dbReference type="SUPFAM" id="SSF53623">
    <property type="entry name" value="MurD-like peptide ligases, catalytic domain"/>
    <property type="match status" value="1"/>
</dbReference>
<evidence type="ECO:0000259" key="2">
    <source>
        <dbReference type="Pfam" id="PF01225"/>
    </source>
</evidence>
<sequence length="514" mass="55557">MVEQSIPPILRPDKPNQVSLSALAKELSVSFATGTKDVNLTGVSMNTSDVRHGDIFFAMPGLKTHGAKFAEQAVAGGAVAVATDAEGLALLEGIQVPVIVVENPRLRLGEAARFVYGNARAQMPLMYGVTGTNGKTSTVHFLSAIFRQIGAVPGMSSSVERHIANDIIISRLTSPEAPESHALIARMRENKVTDVGWEVSAQALKQHRVDGIFFDVVAFTNLSHDHFDEFDSYQQYLESKMPLFHKSRSGKGVVCLDTDYGQTFLEASEIPCVTITLRDDVKSDWKVKVTDEAVGLTAFDLIGPNGEKISTSVPIIGDYMASNAGVAILMAIQAGHDWKKLAVDLKDGIDAPIAGRGDNVAPPGAPSVYVDFGHTPDSIEMTIKAVRNITTGKLVVVVGLDGDRDKIKRPMIGAICARLSDAMIVTDHNPRFEDPAIIRKMIYDGAIAERPDHDIRNLEGPERAIRIAVSMVTTGDTIIWFGPGHQEHRDIMGVRTKYSGRAQAKAALAEAGWK</sequence>
<evidence type="ECO:0000313" key="5">
    <source>
        <dbReference type="EMBL" id="CAB4629754.1"/>
    </source>
</evidence>
<protein>
    <submittedName>
        <fullName evidence="5">Unannotated protein</fullName>
    </submittedName>
</protein>
<evidence type="ECO:0000256" key="1">
    <source>
        <dbReference type="ARBA" id="ARBA00005898"/>
    </source>
</evidence>
<dbReference type="InterPro" id="IPR013221">
    <property type="entry name" value="Mur_ligase_cen"/>
</dbReference>
<reference evidence="5" key="1">
    <citation type="submission" date="2020-05" db="EMBL/GenBank/DDBJ databases">
        <authorList>
            <person name="Chiriac C."/>
            <person name="Salcher M."/>
            <person name="Ghai R."/>
            <person name="Kavagutti S V."/>
        </authorList>
    </citation>
    <scope>NUCLEOTIDE SEQUENCE</scope>
</reference>
<feature type="domain" description="Mur ligase N-terminal catalytic" evidence="2">
    <location>
        <begin position="40"/>
        <end position="115"/>
    </location>
</feature>
<dbReference type="AlphaFoldDB" id="A0A6J6IZG8"/>
<dbReference type="SUPFAM" id="SSF53244">
    <property type="entry name" value="MurD-like peptide ligases, peptide-binding domain"/>
    <property type="match status" value="1"/>
</dbReference>
<dbReference type="GO" id="GO:0016881">
    <property type="term" value="F:acid-amino acid ligase activity"/>
    <property type="evidence" value="ECO:0007669"/>
    <property type="project" value="InterPro"/>
</dbReference>
<name>A0A6J6IZG8_9ZZZZ</name>
<dbReference type="GO" id="GO:0008360">
    <property type="term" value="P:regulation of cell shape"/>
    <property type="evidence" value="ECO:0007669"/>
    <property type="project" value="InterPro"/>
</dbReference>
<dbReference type="PANTHER" id="PTHR23135">
    <property type="entry name" value="MUR LIGASE FAMILY MEMBER"/>
    <property type="match status" value="1"/>
</dbReference>
<evidence type="ECO:0000259" key="4">
    <source>
        <dbReference type="Pfam" id="PF08245"/>
    </source>
</evidence>
<dbReference type="GO" id="GO:0051301">
    <property type="term" value="P:cell division"/>
    <property type="evidence" value="ECO:0007669"/>
    <property type="project" value="InterPro"/>
</dbReference>
<gene>
    <name evidence="5" type="ORF">UFOPK2131_00198</name>
</gene>
<comment type="similarity">
    <text evidence="1">Belongs to the MurCDEF family. MurE subfamily.</text>
</comment>
<dbReference type="SUPFAM" id="SSF63418">
    <property type="entry name" value="MurE/MurF N-terminal domain"/>
    <property type="match status" value="1"/>
</dbReference>
<accession>A0A6J6IZG8</accession>
<dbReference type="InterPro" id="IPR035911">
    <property type="entry name" value="MurE/MurF_N"/>
</dbReference>
<dbReference type="NCBIfam" id="TIGR01085">
    <property type="entry name" value="murE"/>
    <property type="match status" value="1"/>
</dbReference>
<dbReference type="Pfam" id="PF02875">
    <property type="entry name" value="Mur_ligase_C"/>
    <property type="match status" value="1"/>
</dbReference>
<evidence type="ECO:0000259" key="3">
    <source>
        <dbReference type="Pfam" id="PF02875"/>
    </source>
</evidence>
<dbReference type="Pfam" id="PF08245">
    <property type="entry name" value="Mur_ligase_M"/>
    <property type="match status" value="1"/>
</dbReference>
<dbReference type="EMBL" id="CAEZVT010000006">
    <property type="protein sequence ID" value="CAB4629754.1"/>
    <property type="molecule type" value="Genomic_DNA"/>
</dbReference>
<dbReference type="Gene3D" id="3.90.190.20">
    <property type="entry name" value="Mur ligase, C-terminal domain"/>
    <property type="match status" value="1"/>
</dbReference>